<dbReference type="Proteomes" id="UP000292507">
    <property type="component" value="Unassembled WGS sequence"/>
</dbReference>
<comment type="caution">
    <text evidence="1">The sequence shown here is derived from an EMBL/GenBank/DDBJ whole genome shotgun (WGS) entry which is preliminary data.</text>
</comment>
<gene>
    <name evidence="1" type="ORF">BKA19_1466</name>
</gene>
<dbReference type="GO" id="GO:0006508">
    <property type="term" value="P:proteolysis"/>
    <property type="evidence" value="ECO:0007669"/>
    <property type="project" value="UniProtKB-KW"/>
</dbReference>
<protein>
    <submittedName>
        <fullName evidence="1">Hydrogenase maturation protease</fullName>
    </submittedName>
</protein>
<keyword evidence="1" id="KW-0378">Hydrolase</keyword>
<reference evidence="1 2" key="1">
    <citation type="submission" date="2019-02" db="EMBL/GenBank/DDBJ databases">
        <title>Sequencing the genomes of 1000 actinobacteria strains.</title>
        <authorList>
            <person name="Klenk H.-P."/>
        </authorList>
    </citation>
    <scope>NUCLEOTIDE SEQUENCE [LARGE SCALE GENOMIC DNA]</scope>
    <source>
        <strain evidence="1 2">DSM 44509</strain>
    </source>
</reference>
<dbReference type="GO" id="GO:0008233">
    <property type="term" value="F:peptidase activity"/>
    <property type="evidence" value="ECO:0007669"/>
    <property type="project" value="UniProtKB-KW"/>
</dbReference>
<evidence type="ECO:0000313" key="1">
    <source>
        <dbReference type="EMBL" id="RZU31785.1"/>
    </source>
</evidence>
<accession>A0A4Q7Y754</accession>
<dbReference type="InterPro" id="IPR023430">
    <property type="entry name" value="Pept_HybD-like_dom_sf"/>
</dbReference>
<dbReference type="AlphaFoldDB" id="A0A4Q7Y754"/>
<name>A0A4Q7Y754_9ACTN</name>
<dbReference type="OrthoDB" id="3684592at2"/>
<sequence length="254" mass="27142">MTVLVGGVGELFQGDLDLGRLAVERLVAEPLGPGVLVEELHYGAVAVAQRLQELAPEALVLVAAVRRDRAPGAVTRRRVEPPQLDPAELQAAIGDAVVGYIHVDLVVEVAAALGALPGRTVAVEVEPARTAPGKPLSPAAEAGLEVALDVVRTELRRQPLLQLADELRPLVTGCRLAPSPALTAVHRLLDELHHVDRTGGWGATFALRDRLRLTIATEPASEGMDHRDWGLWWALVEELDRVQALEAVTARAVP</sequence>
<dbReference type="RefSeq" id="WP_104527566.1">
    <property type="nucleotide sequence ID" value="NZ_POQT01000006.1"/>
</dbReference>
<keyword evidence="1" id="KW-0645">Protease</keyword>
<evidence type="ECO:0000313" key="2">
    <source>
        <dbReference type="Proteomes" id="UP000292507"/>
    </source>
</evidence>
<dbReference type="Gene3D" id="3.40.50.1450">
    <property type="entry name" value="HybD-like"/>
    <property type="match status" value="1"/>
</dbReference>
<keyword evidence="2" id="KW-1185">Reference proteome</keyword>
<dbReference type="SUPFAM" id="SSF53163">
    <property type="entry name" value="HybD-like"/>
    <property type="match status" value="1"/>
</dbReference>
<organism evidence="1 2">
    <name type="scientific">Blastococcus saxobsidens</name>
    <dbReference type="NCBI Taxonomy" id="138336"/>
    <lineage>
        <taxon>Bacteria</taxon>
        <taxon>Bacillati</taxon>
        <taxon>Actinomycetota</taxon>
        <taxon>Actinomycetes</taxon>
        <taxon>Geodermatophilales</taxon>
        <taxon>Geodermatophilaceae</taxon>
        <taxon>Blastococcus</taxon>
    </lineage>
</organism>
<dbReference type="EMBL" id="SHKV01000001">
    <property type="protein sequence ID" value="RZU31785.1"/>
    <property type="molecule type" value="Genomic_DNA"/>
</dbReference>
<proteinExistence type="predicted"/>